<dbReference type="SMART" id="SM00487">
    <property type="entry name" value="DEXDc"/>
    <property type="match status" value="1"/>
</dbReference>
<evidence type="ECO:0000256" key="5">
    <source>
        <dbReference type="SAM" id="MobiDB-lite"/>
    </source>
</evidence>
<sequence>MRMRVRANALRQPIRFGRYRYAVWSDGARGYNVSRAASTSTYASSSQLAASSPSLRARKAPRPAPKIQSAAKMAAFNGWGFTANLIRSRMLARMELDVEAQVELSKRLRVQGSPSCDVVTPLADVEQPRTIPETKDLTLDEIRTRDRTDFLPEKDTQTGGMEREMHIADNAIDSVILDPEMRSQRVLAQNHSCLPDLTSQSQKPTPSPPVHPQPQQQTFADTDGSQQSRKTLYDYRKEQDDAWDQERQKLRRAMPSLHKLGVHDITLSYMASLRISEPNQLQMDAFDPIAKGRNVLISSETGSGKTFAASFPVISSLLGRQAKRGALLDPPRRPIVVVLVPTKELGAQHAFVMRSMSRAGHINPLNIISLVGVLHQQTRFSTKRFRTMPTHVLVTTPDLLLNFYHNKEVFFSRTSTLIIDEADIMFTREGFREAVEELLSIMRKTPTDRPAAQSSDSRSVGSRRLQVLLLSAIATRGVQQSIRKLVPDFELIQSAQLHHVKNMEKLKLRFIQLHGTGAKEKAFKSILEEDSLQLEKSEKSIPKTMIFCASVPSCRFVMTLLHNHVSQSSFVGLHSQLSPTVRRNQWNTYVDPGMDVPYLVTTDLGSRGLDHLGTRRVILFDFPGSMTDYMHRVGRIRGPGQVVALIGKSDLKAATMANAAHKQRKGFEEIGWFGSNKRTIKVSAEMKAHHAKWEHVYADGFESSQDGGEKEVAIEDISQNEGQAENFASDGDWWRADGYKAPRFFSADGQETDRTGRTLRARKLASNELKGEEQPSGATPVAQNEVARARKRSTKEQGALHAAQETVSRRPQRNEKERRGPTILKISKRRLRRKAEAMKRLNAAARIDQARVPRSSNRKRSVPAKRSDSRRAPKGQSRGRK</sequence>
<dbReference type="Pfam" id="PF00271">
    <property type="entry name" value="Helicase_C"/>
    <property type="match status" value="1"/>
</dbReference>
<proteinExistence type="predicted"/>
<evidence type="ECO:0000313" key="8">
    <source>
        <dbReference type="EMBL" id="KAA8494652.1"/>
    </source>
</evidence>
<accession>A0A5J4YUY4</accession>
<name>A0A5J4YUY4_PORPP</name>
<evidence type="ECO:0000256" key="1">
    <source>
        <dbReference type="ARBA" id="ARBA00022741"/>
    </source>
</evidence>
<evidence type="ECO:0000259" key="6">
    <source>
        <dbReference type="PROSITE" id="PS51192"/>
    </source>
</evidence>
<feature type="region of interest" description="Disordered" evidence="5">
    <location>
        <begin position="766"/>
        <end position="881"/>
    </location>
</feature>
<protein>
    <submittedName>
        <fullName evidence="8">DEAD-box ATP-dependent RNA helicase 39</fullName>
    </submittedName>
</protein>
<dbReference type="PROSITE" id="PS51192">
    <property type="entry name" value="HELICASE_ATP_BIND_1"/>
    <property type="match status" value="1"/>
</dbReference>
<dbReference type="InterPro" id="IPR001650">
    <property type="entry name" value="Helicase_C-like"/>
</dbReference>
<keyword evidence="1" id="KW-0547">Nucleotide-binding</keyword>
<feature type="domain" description="Helicase C-terminal" evidence="7">
    <location>
        <begin position="533"/>
        <end position="678"/>
    </location>
</feature>
<evidence type="ECO:0000259" key="7">
    <source>
        <dbReference type="PROSITE" id="PS51194"/>
    </source>
</evidence>
<dbReference type="PROSITE" id="PS51194">
    <property type="entry name" value="HELICASE_CTER"/>
    <property type="match status" value="1"/>
</dbReference>
<feature type="region of interest" description="Disordered" evidence="5">
    <location>
        <begin position="195"/>
        <end position="227"/>
    </location>
</feature>
<dbReference type="InterPro" id="IPR027417">
    <property type="entry name" value="P-loop_NTPase"/>
</dbReference>
<dbReference type="InterPro" id="IPR014001">
    <property type="entry name" value="Helicase_ATP-bd"/>
</dbReference>
<gene>
    <name evidence="8" type="ORF">FVE85_2893</name>
</gene>
<feature type="domain" description="Helicase ATP-binding" evidence="6">
    <location>
        <begin position="286"/>
        <end position="492"/>
    </location>
</feature>
<dbReference type="PANTHER" id="PTHR47960">
    <property type="entry name" value="DEAD-BOX ATP-DEPENDENT RNA HELICASE 50"/>
    <property type="match status" value="1"/>
</dbReference>
<dbReference type="GO" id="GO:0005524">
    <property type="term" value="F:ATP binding"/>
    <property type="evidence" value="ECO:0007669"/>
    <property type="project" value="UniProtKB-KW"/>
</dbReference>
<reference evidence="9" key="1">
    <citation type="journal article" date="2019" name="Nat. Commun.">
        <title>Expansion of phycobilisome linker gene families in mesophilic red algae.</title>
        <authorList>
            <person name="Lee J."/>
            <person name="Kim D."/>
            <person name="Bhattacharya D."/>
            <person name="Yoon H.S."/>
        </authorList>
    </citation>
    <scope>NUCLEOTIDE SEQUENCE [LARGE SCALE GENOMIC DNA]</scope>
    <source>
        <strain evidence="9">CCMP 1328</strain>
    </source>
</reference>
<dbReference type="Proteomes" id="UP000324585">
    <property type="component" value="Unassembled WGS sequence"/>
</dbReference>
<keyword evidence="4" id="KW-0067">ATP-binding</keyword>
<feature type="region of interest" description="Disordered" evidence="5">
    <location>
        <begin position="42"/>
        <end position="64"/>
    </location>
</feature>
<evidence type="ECO:0000256" key="4">
    <source>
        <dbReference type="ARBA" id="ARBA00022840"/>
    </source>
</evidence>
<evidence type="ECO:0000313" key="9">
    <source>
        <dbReference type="Proteomes" id="UP000324585"/>
    </source>
</evidence>
<keyword evidence="9" id="KW-1185">Reference proteome</keyword>
<dbReference type="SMART" id="SM00490">
    <property type="entry name" value="HELICc"/>
    <property type="match status" value="1"/>
</dbReference>
<dbReference type="OrthoDB" id="10256233at2759"/>
<feature type="compositionally biased region" description="Low complexity" evidence="5">
    <location>
        <begin position="42"/>
        <end position="55"/>
    </location>
</feature>
<dbReference type="Pfam" id="PF00270">
    <property type="entry name" value="DEAD"/>
    <property type="match status" value="1"/>
</dbReference>
<organism evidence="8 9">
    <name type="scientific">Porphyridium purpureum</name>
    <name type="common">Red alga</name>
    <name type="synonym">Porphyridium cruentum</name>
    <dbReference type="NCBI Taxonomy" id="35688"/>
    <lineage>
        <taxon>Eukaryota</taxon>
        <taxon>Rhodophyta</taxon>
        <taxon>Bangiophyceae</taxon>
        <taxon>Porphyridiales</taxon>
        <taxon>Porphyridiaceae</taxon>
        <taxon>Porphyridium</taxon>
    </lineage>
</organism>
<dbReference type="AlphaFoldDB" id="A0A5J4YUY4"/>
<dbReference type="EMBL" id="VRMN01000004">
    <property type="protein sequence ID" value="KAA8494652.1"/>
    <property type="molecule type" value="Genomic_DNA"/>
</dbReference>
<keyword evidence="3 8" id="KW-0347">Helicase</keyword>
<evidence type="ECO:0000256" key="2">
    <source>
        <dbReference type="ARBA" id="ARBA00022801"/>
    </source>
</evidence>
<feature type="compositionally biased region" description="Polar residues" evidence="5">
    <location>
        <begin position="218"/>
        <end position="227"/>
    </location>
</feature>
<comment type="caution">
    <text evidence="8">The sequence shown here is derived from an EMBL/GenBank/DDBJ whole genome shotgun (WGS) entry which is preliminary data.</text>
</comment>
<dbReference type="GO" id="GO:0016787">
    <property type="term" value="F:hydrolase activity"/>
    <property type="evidence" value="ECO:0007669"/>
    <property type="project" value="UniProtKB-KW"/>
</dbReference>
<dbReference type="Gene3D" id="3.40.50.300">
    <property type="entry name" value="P-loop containing nucleotide triphosphate hydrolases"/>
    <property type="match status" value="2"/>
</dbReference>
<dbReference type="SUPFAM" id="SSF52540">
    <property type="entry name" value="P-loop containing nucleoside triphosphate hydrolases"/>
    <property type="match status" value="1"/>
</dbReference>
<keyword evidence="2" id="KW-0378">Hydrolase</keyword>
<dbReference type="GO" id="GO:0004386">
    <property type="term" value="F:helicase activity"/>
    <property type="evidence" value="ECO:0007669"/>
    <property type="project" value="UniProtKB-KW"/>
</dbReference>
<evidence type="ECO:0000256" key="3">
    <source>
        <dbReference type="ARBA" id="ARBA00022806"/>
    </source>
</evidence>
<dbReference type="InterPro" id="IPR011545">
    <property type="entry name" value="DEAD/DEAH_box_helicase_dom"/>
</dbReference>
<dbReference type="GO" id="GO:0003676">
    <property type="term" value="F:nucleic acid binding"/>
    <property type="evidence" value="ECO:0007669"/>
    <property type="project" value="InterPro"/>
</dbReference>